<feature type="transmembrane region" description="Helical" evidence="2">
    <location>
        <begin position="94"/>
        <end position="121"/>
    </location>
</feature>
<proteinExistence type="predicted"/>
<dbReference type="AlphaFoldDB" id="A0A3B0G3L5"/>
<keyword evidence="2" id="KW-0812">Transmembrane</keyword>
<keyword evidence="2" id="KW-0472">Membrane</keyword>
<sequence length="420" mass="43922">MVSAQDSDGREPRDWRSDAPQSPGQPAAGQPWGPPPWQQQAWGQPFRNYPGQGSPYGQQRYMAPPKPGIIPLRPLMFGEIMDGSFQTIRRNAKAMLGASLLAQSFAAILTAAVTAATATSAGSLEAWAESASPADISSFGVAFLAAILLVAVLTLFIASVLQGAMVVPVARSILNRPTSFRQMWTLARPRAGALVRLAALLMAAALLAMVLPAAVAVALIASMEGMGVLLLIPMVLGFIALYVWIYIKLMVAPAAVVIEELGALDGLRRSWQLTRANWWRILGITLVVGIMVGVVSQVVMIPVTLLPPLLAGVVSPHGGSEQAVALAVAVGIITAVLGALAGAVGYAFQTSVMALIYMDLRMRKDGLDISLLRMLESGADPDGIPGRGHAAARAGWDTGGWNQGPGPGPGPAAGAWPHGR</sequence>
<dbReference type="EMBL" id="RBNH01000002">
    <property type="protein sequence ID" value="RKO26720.1"/>
    <property type="molecule type" value="Genomic_DNA"/>
</dbReference>
<protein>
    <recommendedName>
        <fullName evidence="3">DUF7847 domain-containing protein</fullName>
    </recommendedName>
</protein>
<evidence type="ECO:0000256" key="1">
    <source>
        <dbReference type="SAM" id="MobiDB-lite"/>
    </source>
</evidence>
<feature type="domain" description="DUF7847" evidence="3">
    <location>
        <begin position="105"/>
        <end position="349"/>
    </location>
</feature>
<dbReference type="Proteomes" id="UP000273159">
    <property type="component" value="Unassembled WGS sequence"/>
</dbReference>
<feature type="compositionally biased region" description="Basic and acidic residues" evidence="1">
    <location>
        <begin position="7"/>
        <end position="17"/>
    </location>
</feature>
<feature type="compositionally biased region" description="Low complexity" evidence="1">
    <location>
        <begin position="19"/>
        <end position="31"/>
    </location>
</feature>
<feature type="transmembrane region" description="Helical" evidence="2">
    <location>
        <begin position="323"/>
        <end position="348"/>
    </location>
</feature>
<dbReference type="InterPro" id="IPR057169">
    <property type="entry name" value="DUF7847"/>
</dbReference>
<reference evidence="5" key="2">
    <citation type="submission" date="2018-10" db="EMBL/GenBank/DDBJ databases">
        <authorList>
            <person name="Wang Y."/>
            <person name="Wang J."/>
            <person name="Yang X."/>
            <person name="Wang Z."/>
            <person name="Huang Y."/>
        </authorList>
    </citation>
    <scope>NUCLEOTIDE SEQUENCE [LARGE SCALE GENOMIC DNA]</scope>
    <source>
        <strain evidence="5">J015</strain>
    </source>
</reference>
<feature type="transmembrane region" description="Helical" evidence="2">
    <location>
        <begin position="141"/>
        <end position="174"/>
    </location>
</feature>
<keyword evidence="2" id="KW-1133">Transmembrane helix</keyword>
<name>A0A3B0G3L5_PSEPS</name>
<feature type="transmembrane region" description="Helical" evidence="2">
    <location>
        <begin position="227"/>
        <end position="247"/>
    </location>
</feature>
<feature type="region of interest" description="Disordered" evidence="1">
    <location>
        <begin position="386"/>
        <end position="420"/>
    </location>
</feature>
<feature type="region of interest" description="Disordered" evidence="1">
    <location>
        <begin position="1"/>
        <end position="60"/>
    </location>
</feature>
<feature type="transmembrane region" description="Helical" evidence="2">
    <location>
        <begin position="278"/>
        <end position="303"/>
    </location>
</feature>
<evidence type="ECO:0000313" key="4">
    <source>
        <dbReference type="EMBL" id="RKO26720.1"/>
    </source>
</evidence>
<comment type="caution">
    <text evidence="4">The sequence shown here is derived from an EMBL/GenBank/DDBJ whole genome shotgun (WGS) entry which is preliminary data.</text>
</comment>
<feature type="transmembrane region" description="Helical" evidence="2">
    <location>
        <begin position="194"/>
        <end position="221"/>
    </location>
</feature>
<dbReference type="Pfam" id="PF25231">
    <property type="entry name" value="DUF7847"/>
    <property type="match status" value="1"/>
</dbReference>
<evidence type="ECO:0000256" key="2">
    <source>
        <dbReference type="SAM" id="Phobius"/>
    </source>
</evidence>
<accession>A0A3B0G3L5</accession>
<evidence type="ECO:0000259" key="3">
    <source>
        <dbReference type="Pfam" id="PF25231"/>
    </source>
</evidence>
<organism evidence="4 5">
    <name type="scientific">Pseudarthrobacter phenanthrenivorans</name>
    <name type="common">Arthrobacter phenanthrenivorans</name>
    <dbReference type="NCBI Taxonomy" id="361575"/>
    <lineage>
        <taxon>Bacteria</taxon>
        <taxon>Bacillati</taxon>
        <taxon>Actinomycetota</taxon>
        <taxon>Actinomycetes</taxon>
        <taxon>Micrococcales</taxon>
        <taxon>Micrococcaceae</taxon>
        <taxon>Pseudarthrobacter</taxon>
    </lineage>
</organism>
<gene>
    <name evidence="4" type="ORF">D7Z96_02775</name>
</gene>
<evidence type="ECO:0000313" key="5">
    <source>
        <dbReference type="Proteomes" id="UP000273159"/>
    </source>
</evidence>
<reference evidence="4 5" key="1">
    <citation type="submission" date="2018-10" db="EMBL/GenBank/DDBJ databases">
        <title>Genome-guide identification and characterization of bacteria that degrade polycyclic aromatic hydrocarbons and resist hexavalent chromium simultaneously.</title>
        <authorList>
            <person name="Feng H."/>
        </authorList>
    </citation>
    <scope>NUCLEOTIDE SEQUENCE [LARGE SCALE GENOMIC DNA]</scope>
    <source>
        <strain evidence="4 5">J015</strain>
    </source>
</reference>